<dbReference type="Pfam" id="PF13410">
    <property type="entry name" value="GST_C_2"/>
    <property type="match status" value="1"/>
</dbReference>
<gene>
    <name evidence="5" type="ORF">IOQ59_20850</name>
</gene>
<dbReference type="InterPro" id="IPR010987">
    <property type="entry name" value="Glutathione-S-Trfase_C-like"/>
</dbReference>
<evidence type="ECO:0000259" key="4">
    <source>
        <dbReference type="PROSITE" id="PS50405"/>
    </source>
</evidence>
<sequence>MSAQVQILGPAFSTFVRSVMLCCEEKGISYEAKFEINGEPLALNGEAHQQYHPFGKIPALLHNDRTIFETATICRYIDATFDGPALQPEDSYGRAQIDQWSRAISQYVDQTIVRQYLLEFAFPKGPDGQIRLDKVAEAEPEVIKMLTLLEKLIGDHPFICGDQYSYADAILTPMLDYLSGTPNAATLLPEDSLLSRYIHRMQARPSGQKVLNKQ</sequence>
<dbReference type="Gene3D" id="1.20.1050.10">
    <property type="match status" value="1"/>
</dbReference>
<evidence type="ECO:0000256" key="1">
    <source>
        <dbReference type="ARBA" id="ARBA00012452"/>
    </source>
</evidence>
<dbReference type="PROSITE" id="PS50405">
    <property type="entry name" value="GST_CTER"/>
    <property type="match status" value="1"/>
</dbReference>
<evidence type="ECO:0000313" key="6">
    <source>
        <dbReference type="Proteomes" id="UP000640333"/>
    </source>
</evidence>
<dbReference type="RefSeq" id="WP_193955414.1">
    <property type="nucleotide sequence ID" value="NZ_JADEYS010000034.1"/>
</dbReference>
<dbReference type="SUPFAM" id="SSF47616">
    <property type="entry name" value="GST C-terminal domain-like"/>
    <property type="match status" value="1"/>
</dbReference>
<dbReference type="CDD" id="cd00299">
    <property type="entry name" value="GST_C_family"/>
    <property type="match status" value="1"/>
</dbReference>
<dbReference type="GO" id="GO:0004364">
    <property type="term" value="F:glutathione transferase activity"/>
    <property type="evidence" value="ECO:0007669"/>
    <property type="project" value="UniProtKB-EC"/>
</dbReference>
<dbReference type="EC" id="2.5.1.18" evidence="1"/>
<protein>
    <recommendedName>
        <fullName evidence="1">glutathione transferase</fullName>
        <ecNumber evidence="1">2.5.1.18</ecNumber>
    </recommendedName>
</protein>
<dbReference type="Proteomes" id="UP000640333">
    <property type="component" value="Unassembled WGS sequence"/>
</dbReference>
<dbReference type="PANTHER" id="PTHR43900">
    <property type="entry name" value="GLUTATHIONE S-TRANSFERASE RHO"/>
    <property type="match status" value="1"/>
</dbReference>
<dbReference type="InterPro" id="IPR040079">
    <property type="entry name" value="Glutathione_S-Trfase"/>
</dbReference>
<feature type="domain" description="GST C-terminal" evidence="4">
    <location>
        <begin position="90"/>
        <end position="214"/>
    </location>
</feature>
<name>A0A8J7KC71_9GAMM</name>
<dbReference type="InterPro" id="IPR036282">
    <property type="entry name" value="Glutathione-S-Trfase_C_sf"/>
</dbReference>
<dbReference type="GO" id="GO:0005737">
    <property type="term" value="C:cytoplasm"/>
    <property type="evidence" value="ECO:0007669"/>
    <property type="project" value="TreeGrafter"/>
</dbReference>
<dbReference type="SUPFAM" id="SSF52833">
    <property type="entry name" value="Thioredoxin-like"/>
    <property type="match status" value="1"/>
</dbReference>
<evidence type="ECO:0000259" key="3">
    <source>
        <dbReference type="PROSITE" id="PS50404"/>
    </source>
</evidence>
<feature type="domain" description="GST N-terminal" evidence="3">
    <location>
        <begin position="3"/>
        <end position="85"/>
    </location>
</feature>
<evidence type="ECO:0000256" key="2">
    <source>
        <dbReference type="ARBA" id="ARBA00022679"/>
    </source>
</evidence>
<dbReference type="Pfam" id="PF13409">
    <property type="entry name" value="GST_N_2"/>
    <property type="match status" value="1"/>
</dbReference>
<dbReference type="PANTHER" id="PTHR43900:SF3">
    <property type="entry name" value="GLUTATHIONE S-TRANSFERASE RHO"/>
    <property type="match status" value="1"/>
</dbReference>
<dbReference type="PROSITE" id="PS50404">
    <property type="entry name" value="GST_NTER"/>
    <property type="match status" value="1"/>
</dbReference>
<dbReference type="InterPro" id="IPR004045">
    <property type="entry name" value="Glutathione_S-Trfase_N"/>
</dbReference>
<reference evidence="5" key="1">
    <citation type="submission" date="2020-10" db="EMBL/GenBank/DDBJ databases">
        <title>Bacterium isolated from coastal waters sediment.</title>
        <authorList>
            <person name="Chen R.-J."/>
            <person name="Lu D.-C."/>
            <person name="Zhu K.-L."/>
            <person name="Du Z.-J."/>
        </authorList>
    </citation>
    <scope>NUCLEOTIDE SEQUENCE</scope>
    <source>
        <strain evidence="5">N1Y112</strain>
    </source>
</reference>
<evidence type="ECO:0000313" key="5">
    <source>
        <dbReference type="EMBL" id="MBE9399721.1"/>
    </source>
</evidence>
<dbReference type="InterPro" id="IPR036249">
    <property type="entry name" value="Thioredoxin-like_sf"/>
</dbReference>
<dbReference type="EMBL" id="JADEYS010000034">
    <property type="protein sequence ID" value="MBE9399721.1"/>
    <property type="molecule type" value="Genomic_DNA"/>
</dbReference>
<dbReference type="AlphaFoldDB" id="A0A8J7KC71"/>
<proteinExistence type="predicted"/>
<organism evidence="5 6">
    <name type="scientific">Pontibacterium sinense</name>
    <dbReference type="NCBI Taxonomy" id="2781979"/>
    <lineage>
        <taxon>Bacteria</taxon>
        <taxon>Pseudomonadati</taxon>
        <taxon>Pseudomonadota</taxon>
        <taxon>Gammaproteobacteria</taxon>
        <taxon>Oceanospirillales</taxon>
        <taxon>Oceanospirillaceae</taxon>
        <taxon>Pontibacterium</taxon>
    </lineage>
</organism>
<dbReference type="SFLD" id="SFLDG00358">
    <property type="entry name" value="Main_(cytGST)"/>
    <property type="match status" value="1"/>
</dbReference>
<dbReference type="GO" id="GO:0043295">
    <property type="term" value="F:glutathione binding"/>
    <property type="evidence" value="ECO:0007669"/>
    <property type="project" value="TreeGrafter"/>
</dbReference>
<accession>A0A8J7KC71</accession>
<keyword evidence="6" id="KW-1185">Reference proteome</keyword>
<dbReference type="Gene3D" id="3.40.30.10">
    <property type="entry name" value="Glutaredoxin"/>
    <property type="match status" value="1"/>
</dbReference>
<comment type="caution">
    <text evidence="5">The sequence shown here is derived from an EMBL/GenBank/DDBJ whole genome shotgun (WGS) entry which is preliminary data.</text>
</comment>
<keyword evidence="2" id="KW-0808">Transferase</keyword>
<dbReference type="SFLD" id="SFLDS00019">
    <property type="entry name" value="Glutathione_Transferase_(cytos"/>
    <property type="match status" value="1"/>
</dbReference>